<evidence type="ECO:0000313" key="3">
    <source>
        <dbReference type="Ensembl" id="ENSACDP00005011943.1"/>
    </source>
</evidence>
<dbReference type="InterPro" id="IPR016187">
    <property type="entry name" value="CTDL_fold"/>
</dbReference>
<evidence type="ECO:0000259" key="2">
    <source>
        <dbReference type="Pfam" id="PF06482"/>
    </source>
</evidence>
<dbReference type="Proteomes" id="UP000694521">
    <property type="component" value="Unplaced"/>
</dbReference>
<organism evidence="3 4">
    <name type="scientific">Anser cygnoides</name>
    <name type="common">Swan goose</name>
    <dbReference type="NCBI Taxonomy" id="8845"/>
    <lineage>
        <taxon>Eukaryota</taxon>
        <taxon>Metazoa</taxon>
        <taxon>Chordata</taxon>
        <taxon>Craniata</taxon>
        <taxon>Vertebrata</taxon>
        <taxon>Euteleostomi</taxon>
        <taxon>Archelosauria</taxon>
        <taxon>Archosauria</taxon>
        <taxon>Dinosauria</taxon>
        <taxon>Saurischia</taxon>
        <taxon>Theropoda</taxon>
        <taxon>Coelurosauria</taxon>
        <taxon>Aves</taxon>
        <taxon>Neognathae</taxon>
        <taxon>Galloanserae</taxon>
        <taxon>Anseriformes</taxon>
        <taxon>Anatidae</taxon>
        <taxon>Anserinae</taxon>
        <taxon>Anser</taxon>
    </lineage>
</organism>
<name>A0A8B9DUQ8_ANSCY</name>
<dbReference type="SUPFAM" id="SSF56436">
    <property type="entry name" value="C-type lectin-like"/>
    <property type="match status" value="1"/>
</dbReference>
<accession>A0A8B9DUQ8</accession>
<feature type="domain" description="Collagenase NC10/endostatin" evidence="2">
    <location>
        <begin position="119"/>
        <end position="281"/>
    </location>
</feature>
<sequence>MGRGLHPWHRGRCPQAAPSPVIAGPEGGGTGAAQDPADNRRPQAAFCKRCPTGGLLGHGGGYSSARGPPHVRGSAPSLGRGEETQGLQCTGGNGTTGRAPRAPVPPMPPSPRHPLCPQLRLVALNVPLSGDMSGIRGADLQCYRQSQEARLYGTFRAFLSAPTQDLASIVKRTDRALPVVNLKGQLLARSWSSLFEGPAGAAPRGPIYSFNGRNVLTDALWLAWHGSTARGSQARRRDCQGWRSSGPGEGLAAPLGEGKLLAGQRHNCSEELVVLCVEVAFPYRHMW</sequence>
<feature type="region of interest" description="Disordered" evidence="1">
    <location>
        <begin position="1"/>
        <end position="44"/>
    </location>
</feature>
<feature type="region of interest" description="Disordered" evidence="1">
    <location>
        <begin position="58"/>
        <end position="108"/>
    </location>
</feature>
<dbReference type="InterPro" id="IPR016186">
    <property type="entry name" value="C-type_lectin-like/link_sf"/>
</dbReference>
<proteinExistence type="predicted"/>
<dbReference type="Pfam" id="PF06482">
    <property type="entry name" value="Endostatin"/>
    <property type="match status" value="1"/>
</dbReference>
<keyword evidence="4" id="KW-1185">Reference proteome</keyword>
<reference evidence="3" key="2">
    <citation type="submission" date="2025-09" db="UniProtKB">
        <authorList>
            <consortium name="Ensembl"/>
        </authorList>
    </citation>
    <scope>IDENTIFICATION</scope>
</reference>
<feature type="compositionally biased region" description="Basic residues" evidence="1">
    <location>
        <begin position="1"/>
        <end position="12"/>
    </location>
</feature>
<dbReference type="Ensembl" id="ENSACDT00005014433.1">
    <property type="protein sequence ID" value="ENSACDP00005011943.1"/>
    <property type="gene ID" value="ENSACDG00005008815.1"/>
</dbReference>
<dbReference type="AlphaFoldDB" id="A0A8B9DUQ8"/>
<evidence type="ECO:0000313" key="4">
    <source>
        <dbReference type="Proteomes" id="UP000694521"/>
    </source>
</evidence>
<reference evidence="3" key="1">
    <citation type="submission" date="2025-08" db="UniProtKB">
        <authorList>
            <consortium name="Ensembl"/>
        </authorList>
    </citation>
    <scope>IDENTIFICATION</scope>
</reference>
<evidence type="ECO:0000256" key="1">
    <source>
        <dbReference type="SAM" id="MobiDB-lite"/>
    </source>
</evidence>
<protein>
    <recommendedName>
        <fullName evidence="2">Collagenase NC10/endostatin domain-containing protein</fullName>
    </recommendedName>
</protein>
<dbReference type="InterPro" id="IPR010515">
    <property type="entry name" value="Collagenase_NC10/endostatin"/>
</dbReference>
<dbReference type="Gene3D" id="3.10.100.10">
    <property type="entry name" value="Mannose-Binding Protein A, subunit A"/>
    <property type="match status" value="1"/>
</dbReference>